<name>A0A2G2Z7L9_CAPAN</name>
<keyword evidence="2" id="KW-0808">Transferase</keyword>
<evidence type="ECO:0008006" key="5">
    <source>
        <dbReference type="Google" id="ProtNLM"/>
    </source>
</evidence>
<evidence type="ECO:0000256" key="1">
    <source>
        <dbReference type="ARBA" id="ARBA00001946"/>
    </source>
</evidence>
<dbReference type="EMBL" id="AYRZ02000006">
    <property type="protein sequence ID" value="PHT78000.1"/>
    <property type="molecule type" value="Genomic_DNA"/>
</dbReference>
<reference evidence="3 4" key="2">
    <citation type="journal article" date="2017" name="Genome Biol.">
        <title>New reference genome sequences of hot pepper reveal the massive evolution of plant disease-resistance genes by retroduplication.</title>
        <authorList>
            <person name="Kim S."/>
            <person name="Park J."/>
            <person name="Yeom S.I."/>
            <person name="Kim Y.M."/>
            <person name="Seo E."/>
            <person name="Kim K.T."/>
            <person name="Kim M.S."/>
            <person name="Lee J.M."/>
            <person name="Cheong K."/>
            <person name="Shin H.S."/>
            <person name="Kim S.B."/>
            <person name="Han K."/>
            <person name="Lee J."/>
            <person name="Park M."/>
            <person name="Lee H.A."/>
            <person name="Lee H.Y."/>
            <person name="Lee Y."/>
            <person name="Oh S."/>
            <person name="Lee J.H."/>
            <person name="Choi E."/>
            <person name="Choi E."/>
            <person name="Lee S.E."/>
            <person name="Jeon J."/>
            <person name="Kim H."/>
            <person name="Choi G."/>
            <person name="Song H."/>
            <person name="Lee J."/>
            <person name="Lee S.C."/>
            <person name="Kwon J.K."/>
            <person name="Lee H.Y."/>
            <person name="Koo N."/>
            <person name="Hong Y."/>
            <person name="Kim R.W."/>
            <person name="Kang W.H."/>
            <person name="Huh J.H."/>
            <person name="Kang B.C."/>
            <person name="Yang T.J."/>
            <person name="Lee Y.H."/>
            <person name="Bennetzen J.L."/>
            <person name="Choi D."/>
        </authorList>
    </citation>
    <scope>NUCLEOTIDE SEQUENCE [LARGE SCALE GENOMIC DNA]</scope>
    <source>
        <strain evidence="4">cv. CM334</strain>
    </source>
</reference>
<comment type="caution">
    <text evidence="3">The sequence shown here is derived from an EMBL/GenBank/DDBJ whole genome shotgun (WGS) entry which is preliminary data.</text>
</comment>
<dbReference type="InterPro" id="IPR018520">
    <property type="entry name" value="UPP_synth-like_CS"/>
</dbReference>
<evidence type="ECO:0000313" key="4">
    <source>
        <dbReference type="Proteomes" id="UP000222542"/>
    </source>
</evidence>
<dbReference type="STRING" id="4072.A0A2G2Z7L9"/>
<dbReference type="GO" id="GO:0000287">
    <property type="term" value="F:magnesium ion binding"/>
    <property type="evidence" value="ECO:0007669"/>
    <property type="project" value="UniProtKB-ARBA"/>
</dbReference>
<evidence type="ECO:0000256" key="2">
    <source>
        <dbReference type="ARBA" id="ARBA00022679"/>
    </source>
</evidence>
<dbReference type="SMR" id="A0A2G2Z7L9"/>
<sequence length="108" mass="12495">MVFYKELFEQELATRCAKFAKPDLLIRTGGEQRISNFLLWQLSYSELYFTKTLLPDFGEAALKEFHDVRFISSPFRPANIIAFLQSRTIAEQSHVTFSHFIPCVVPSC</sequence>
<proteinExistence type="predicted"/>
<dbReference type="GO" id="GO:0005737">
    <property type="term" value="C:cytoplasm"/>
    <property type="evidence" value="ECO:0007669"/>
    <property type="project" value="UniProtKB-ARBA"/>
</dbReference>
<dbReference type="SUPFAM" id="SSF64005">
    <property type="entry name" value="Undecaprenyl diphosphate synthase"/>
    <property type="match status" value="1"/>
</dbReference>
<evidence type="ECO:0000313" key="3">
    <source>
        <dbReference type="EMBL" id="PHT78000.1"/>
    </source>
</evidence>
<dbReference type="GO" id="GO:0004659">
    <property type="term" value="F:prenyltransferase activity"/>
    <property type="evidence" value="ECO:0007669"/>
    <property type="project" value="UniProtKB-ARBA"/>
</dbReference>
<dbReference type="PANTHER" id="PTHR10291">
    <property type="entry name" value="DEHYDRODOLICHYL DIPHOSPHATE SYNTHASE FAMILY MEMBER"/>
    <property type="match status" value="1"/>
</dbReference>
<dbReference type="InterPro" id="IPR001441">
    <property type="entry name" value="UPP_synth-like"/>
</dbReference>
<keyword evidence="4" id="KW-1185">Reference proteome</keyword>
<dbReference type="Pfam" id="PF01255">
    <property type="entry name" value="Prenyltransf"/>
    <property type="match status" value="1"/>
</dbReference>
<gene>
    <name evidence="3" type="ORF">T459_16052</name>
</gene>
<protein>
    <recommendedName>
        <fullName evidence="5">Ditrans,polycis-polyprenyl diphosphate synthase ((2E,6E)-farnesyl diphosphate specific)</fullName>
    </recommendedName>
</protein>
<comment type="cofactor">
    <cofactor evidence="1">
        <name>Mg(2+)</name>
        <dbReference type="ChEBI" id="CHEBI:18420"/>
    </cofactor>
</comment>
<dbReference type="Gene3D" id="3.40.1180.10">
    <property type="entry name" value="Decaprenyl diphosphate synthase-like"/>
    <property type="match status" value="1"/>
</dbReference>
<organism evidence="3 4">
    <name type="scientific">Capsicum annuum</name>
    <name type="common">Capsicum pepper</name>
    <dbReference type="NCBI Taxonomy" id="4072"/>
    <lineage>
        <taxon>Eukaryota</taxon>
        <taxon>Viridiplantae</taxon>
        <taxon>Streptophyta</taxon>
        <taxon>Embryophyta</taxon>
        <taxon>Tracheophyta</taxon>
        <taxon>Spermatophyta</taxon>
        <taxon>Magnoliopsida</taxon>
        <taxon>eudicotyledons</taxon>
        <taxon>Gunneridae</taxon>
        <taxon>Pentapetalae</taxon>
        <taxon>asterids</taxon>
        <taxon>lamiids</taxon>
        <taxon>Solanales</taxon>
        <taxon>Solanaceae</taxon>
        <taxon>Solanoideae</taxon>
        <taxon>Capsiceae</taxon>
        <taxon>Capsicum</taxon>
    </lineage>
</organism>
<reference evidence="3 4" key="1">
    <citation type="journal article" date="2014" name="Nat. Genet.">
        <title>Genome sequence of the hot pepper provides insights into the evolution of pungency in Capsicum species.</title>
        <authorList>
            <person name="Kim S."/>
            <person name="Park M."/>
            <person name="Yeom S.I."/>
            <person name="Kim Y.M."/>
            <person name="Lee J.M."/>
            <person name="Lee H.A."/>
            <person name="Seo E."/>
            <person name="Choi J."/>
            <person name="Cheong K."/>
            <person name="Kim K.T."/>
            <person name="Jung K."/>
            <person name="Lee G.W."/>
            <person name="Oh S.K."/>
            <person name="Bae C."/>
            <person name="Kim S.B."/>
            <person name="Lee H.Y."/>
            <person name="Kim S.Y."/>
            <person name="Kim M.S."/>
            <person name="Kang B.C."/>
            <person name="Jo Y.D."/>
            <person name="Yang H.B."/>
            <person name="Jeong H.J."/>
            <person name="Kang W.H."/>
            <person name="Kwon J.K."/>
            <person name="Shin C."/>
            <person name="Lim J.Y."/>
            <person name="Park J.H."/>
            <person name="Huh J.H."/>
            <person name="Kim J.S."/>
            <person name="Kim B.D."/>
            <person name="Cohen O."/>
            <person name="Paran I."/>
            <person name="Suh M.C."/>
            <person name="Lee S.B."/>
            <person name="Kim Y.K."/>
            <person name="Shin Y."/>
            <person name="Noh S.J."/>
            <person name="Park J."/>
            <person name="Seo Y.S."/>
            <person name="Kwon S.Y."/>
            <person name="Kim H.A."/>
            <person name="Park J.M."/>
            <person name="Kim H.J."/>
            <person name="Choi S.B."/>
            <person name="Bosland P.W."/>
            <person name="Reeves G."/>
            <person name="Jo S.H."/>
            <person name="Lee B.W."/>
            <person name="Cho H.T."/>
            <person name="Choi H.S."/>
            <person name="Lee M.S."/>
            <person name="Yu Y."/>
            <person name="Do Choi Y."/>
            <person name="Park B.S."/>
            <person name="van Deynze A."/>
            <person name="Ashrafi H."/>
            <person name="Hill T."/>
            <person name="Kim W.T."/>
            <person name="Pai H.S."/>
            <person name="Ahn H.K."/>
            <person name="Yeam I."/>
            <person name="Giovannoni J.J."/>
            <person name="Rose J.K."/>
            <person name="Sorensen I."/>
            <person name="Lee S.J."/>
            <person name="Kim R.W."/>
            <person name="Choi I.Y."/>
            <person name="Choi B.S."/>
            <person name="Lim J.S."/>
            <person name="Lee Y.H."/>
            <person name="Choi D."/>
        </authorList>
    </citation>
    <scope>NUCLEOTIDE SEQUENCE [LARGE SCALE GENOMIC DNA]</scope>
    <source>
        <strain evidence="4">cv. CM334</strain>
    </source>
</reference>
<accession>A0A2G2Z7L9</accession>
<dbReference type="Proteomes" id="UP000222542">
    <property type="component" value="Unassembled WGS sequence"/>
</dbReference>
<dbReference type="PROSITE" id="PS01066">
    <property type="entry name" value="UPP_SYNTHASE"/>
    <property type="match status" value="1"/>
</dbReference>
<dbReference type="AlphaFoldDB" id="A0A2G2Z7L9"/>
<dbReference type="InterPro" id="IPR036424">
    <property type="entry name" value="UPP_synth-like_sf"/>
</dbReference>
<dbReference type="PANTHER" id="PTHR10291:SF0">
    <property type="entry name" value="DEHYDRODOLICHYL DIPHOSPHATE SYNTHASE 2"/>
    <property type="match status" value="1"/>
</dbReference>
<dbReference type="Gramene" id="PHT78000">
    <property type="protein sequence ID" value="PHT78000"/>
    <property type="gene ID" value="T459_16052"/>
</dbReference>